<dbReference type="PANTHER" id="PTHR16223:SF56">
    <property type="entry name" value="TRANSCRIPTION FACTOR BHLH110"/>
    <property type="match status" value="1"/>
</dbReference>
<comment type="similarity">
    <text evidence="2">Belongs to the bHLH protein family.</text>
</comment>
<sequence>MMAASSSSSNLSDHLAQDDLLPWPSSSSSSLPFAPAAPHHSAIIGGNSQQPLALNCADRHHSDELEVLLSAQGSHHHQSHSHRHSHPASPVIPPQLSSSLLTMQDLGFQWSNCGGGFLDTSPSTPPTNGQLQHDGHDDDKIEAEGTLITNSSRPSCAGTATIAASCHDVVLHGGGGGGTVLPTINISLTTTTTTHTQAQQQQRPFLAAPPPLPGDAFEILLASSRLCKTLLLSQAAASSSSSSVLLHDDGTISTVPSLRSESEHVAYGYGGGPPPPAPAAAHRPRGRRPSVDNYKQQMGAAACAAGAGRQWSAEHGGRAAACEERAAAAPARRPVVVPWKKPRLEQRSGSGSGSGSSTTILPSFEVRKEKLGDRIAALQQLVSPFGKTDTASVLMEAIGYIKFLQDQVETLSRPYLKSSRSSKKPRPTHQRGCWNASAAGEEQEQEETTTRRRRPDLRSRGLCLVPLSCTSYVTNENGAWVPSQF</sequence>
<comment type="subcellular location">
    <subcellularLocation>
        <location evidence="1">Nucleus</location>
    </subcellularLocation>
</comment>
<dbReference type="RefSeq" id="NP_001167802.1">
    <property type="nucleotide sequence ID" value="NM_001174331.1"/>
</dbReference>
<dbReference type="SUPFAM" id="SSF47459">
    <property type="entry name" value="HLH, helix-loop-helix DNA-binding domain"/>
    <property type="match status" value="1"/>
</dbReference>
<accession>C0HGG4</accession>
<dbReference type="PROSITE" id="PS50888">
    <property type="entry name" value="BHLH"/>
    <property type="match status" value="1"/>
</dbReference>
<dbReference type="GO" id="GO:0003700">
    <property type="term" value="F:DNA-binding transcription factor activity"/>
    <property type="evidence" value="ECO:0007669"/>
    <property type="project" value="InterPro"/>
</dbReference>
<keyword evidence="5" id="KW-0238">DNA-binding</keyword>
<dbReference type="SMR" id="C0HGG4"/>
<dbReference type="GO" id="GO:0005634">
    <property type="term" value="C:nucleus"/>
    <property type="evidence" value="ECO:0007669"/>
    <property type="project" value="UniProtKB-SubCell"/>
</dbReference>
<dbReference type="Gene3D" id="4.10.280.10">
    <property type="entry name" value="Helix-loop-helix DNA-binding domain"/>
    <property type="match status" value="1"/>
</dbReference>
<evidence type="ECO:0000256" key="1">
    <source>
        <dbReference type="ARBA" id="ARBA00004123"/>
    </source>
</evidence>
<evidence type="ECO:0000259" key="9">
    <source>
        <dbReference type="PROSITE" id="PS50888"/>
    </source>
</evidence>
<reference evidence="10" key="1">
    <citation type="journal article" date="2009" name="PLoS Genet.">
        <title>Sequencing, mapping, and analysis of 27,455 maize full-length cDNAs.</title>
        <authorList>
            <person name="Soderlund C."/>
            <person name="Descour A."/>
            <person name="Kudrna D."/>
            <person name="Bomhoff M."/>
            <person name="Boyd L."/>
            <person name="Currie J."/>
            <person name="Angelova A."/>
            <person name="Collura K."/>
            <person name="Wissotski M."/>
            <person name="Ashley E."/>
            <person name="Morrow D."/>
            <person name="Fernandes J."/>
            <person name="Walbot V."/>
            <person name="Yu Y."/>
        </authorList>
    </citation>
    <scope>NUCLEOTIDE SEQUENCE</scope>
    <source>
        <strain evidence="10">B73</strain>
    </source>
</reference>
<feature type="region of interest" description="Disordered" evidence="8">
    <location>
        <begin position="415"/>
        <end position="455"/>
    </location>
</feature>
<feature type="compositionally biased region" description="Basic residues" evidence="8">
    <location>
        <begin position="74"/>
        <end position="86"/>
    </location>
</feature>
<dbReference type="EMBL" id="BT061420">
    <property type="protein sequence ID" value="ACN26117.1"/>
    <property type="molecule type" value="mRNA"/>
</dbReference>
<evidence type="ECO:0000256" key="6">
    <source>
        <dbReference type="ARBA" id="ARBA00023163"/>
    </source>
</evidence>
<feature type="domain" description="BHLH" evidence="9">
    <location>
        <begin position="355"/>
        <end position="404"/>
    </location>
</feature>
<protein>
    <recommendedName>
        <fullName evidence="9">BHLH domain-containing protein</fullName>
    </recommendedName>
</protein>
<dbReference type="GeneID" id="100381500"/>
<evidence type="ECO:0000256" key="4">
    <source>
        <dbReference type="ARBA" id="ARBA00023015"/>
    </source>
</evidence>
<dbReference type="InterPro" id="IPR011598">
    <property type="entry name" value="bHLH_dom"/>
</dbReference>
<keyword evidence="6" id="KW-0804">Transcription</keyword>
<dbReference type="KEGG" id="zma:100381500"/>
<keyword evidence="4" id="KW-0805">Transcription regulation</keyword>
<dbReference type="PANTHER" id="PTHR16223">
    <property type="entry name" value="TRANSCRIPTION FACTOR BHLH83-RELATED"/>
    <property type="match status" value="1"/>
</dbReference>
<dbReference type="AlphaFoldDB" id="C0HGG4"/>
<comment type="subunit">
    <text evidence="3">Homodimer.</text>
</comment>
<dbReference type="OrthoDB" id="760019at2759"/>
<keyword evidence="7" id="KW-0539">Nucleus</keyword>
<dbReference type="InterPro" id="IPR045239">
    <property type="entry name" value="bHLH95_bHLH"/>
</dbReference>
<evidence type="ECO:0000256" key="7">
    <source>
        <dbReference type="ARBA" id="ARBA00023242"/>
    </source>
</evidence>
<organism evidence="10">
    <name type="scientific">Zea mays</name>
    <name type="common">Maize</name>
    <dbReference type="NCBI Taxonomy" id="4577"/>
    <lineage>
        <taxon>Eukaryota</taxon>
        <taxon>Viridiplantae</taxon>
        <taxon>Streptophyta</taxon>
        <taxon>Embryophyta</taxon>
        <taxon>Tracheophyta</taxon>
        <taxon>Spermatophyta</taxon>
        <taxon>Magnoliopsida</taxon>
        <taxon>Liliopsida</taxon>
        <taxon>Poales</taxon>
        <taxon>Poaceae</taxon>
        <taxon>PACMAD clade</taxon>
        <taxon>Panicoideae</taxon>
        <taxon>Andropogonodae</taxon>
        <taxon>Andropogoneae</taxon>
        <taxon>Tripsacinae</taxon>
        <taxon>Zea</taxon>
    </lineage>
</organism>
<feature type="compositionally biased region" description="Basic residues" evidence="8">
    <location>
        <begin position="420"/>
        <end position="429"/>
    </location>
</feature>
<evidence type="ECO:0000256" key="3">
    <source>
        <dbReference type="ARBA" id="ARBA00011738"/>
    </source>
</evidence>
<dbReference type="GO" id="GO:0003677">
    <property type="term" value="F:DNA binding"/>
    <property type="evidence" value="ECO:0007669"/>
    <property type="project" value="UniProtKB-KW"/>
</dbReference>
<dbReference type="ExpressionAtlas" id="C0HGG4">
    <property type="expression patterns" value="baseline and differential"/>
</dbReference>
<dbReference type="CDD" id="cd11393">
    <property type="entry name" value="bHLH_AtbHLH_like"/>
    <property type="match status" value="1"/>
</dbReference>
<feature type="region of interest" description="Disordered" evidence="8">
    <location>
        <begin position="265"/>
        <end position="291"/>
    </location>
</feature>
<evidence type="ECO:0000256" key="8">
    <source>
        <dbReference type="SAM" id="MobiDB-lite"/>
    </source>
</evidence>
<dbReference type="FunFam" id="4.10.280.10:FF:000032">
    <property type="entry name" value="Transcription factor bHLH123 family"/>
    <property type="match status" value="1"/>
</dbReference>
<dbReference type="GO" id="GO:0046983">
    <property type="term" value="F:protein dimerization activity"/>
    <property type="evidence" value="ECO:0007669"/>
    <property type="project" value="InterPro"/>
</dbReference>
<evidence type="ECO:0000256" key="5">
    <source>
        <dbReference type="ARBA" id="ARBA00023125"/>
    </source>
</evidence>
<feature type="region of interest" description="Disordered" evidence="8">
    <location>
        <begin position="71"/>
        <end position="95"/>
    </location>
</feature>
<evidence type="ECO:0000256" key="2">
    <source>
        <dbReference type="ARBA" id="ARBA00005510"/>
    </source>
</evidence>
<name>C0HGG4_MAIZE</name>
<evidence type="ECO:0000313" key="10">
    <source>
        <dbReference type="EMBL" id="ACN26117.1"/>
    </source>
</evidence>
<dbReference type="HOGENOM" id="CLU_052914_0_0_1"/>
<dbReference type="InterPro" id="IPR036638">
    <property type="entry name" value="HLH_DNA-bd_sf"/>
</dbReference>
<dbReference type="InterPro" id="IPR045843">
    <property type="entry name" value="IND-like"/>
</dbReference>
<proteinExistence type="evidence at transcript level"/>